<dbReference type="EMBL" id="GAIX01012072">
    <property type="protein sequence ID" value="JAA80488.1"/>
    <property type="molecule type" value="Transcribed_RNA"/>
</dbReference>
<organism evidence="1">
    <name type="scientific">Pararge aegeria</name>
    <name type="common">speckled wood butterfly</name>
    <dbReference type="NCBI Taxonomy" id="116150"/>
    <lineage>
        <taxon>Eukaryota</taxon>
        <taxon>Metazoa</taxon>
        <taxon>Ecdysozoa</taxon>
        <taxon>Arthropoda</taxon>
        <taxon>Hexapoda</taxon>
        <taxon>Insecta</taxon>
        <taxon>Pterygota</taxon>
        <taxon>Neoptera</taxon>
        <taxon>Endopterygota</taxon>
        <taxon>Lepidoptera</taxon>
        <taxon>Glossata</taxon>
        <taxon>Ditrysia</taxon>
        <taxon>Papilionoidea</taxon>
        <taxon>Nymphalidae</taxon>
        <taxon>Satyrinae</taxon>
        <taxon>Satyrini</taxon>
        <taxon>Parargina</taxon>
        <taxon>Pararge</taxon>
    </lineage>
</organism>
<dbReference type="AlphaFoldDB" id="S4NXP5"/>
<reference evidence="1" key="1">
    <citation type="journal article" date="2013" name="BMC Genomics">
        <title>Unscrambling butterfly oogenesis.</title>
        <authorList>
            <person name="Carter J.M."/>
            <person name="Baker S.C."/>
            <person name="Pink R."/>
            <person name="Carter D.R."/>
            <person name="Collins A."/>
            <person name="Tomlin J."/>
            <person name="Gibbs M."/>
            <person name="Breuker C.J."/>
        </authorList>
    </citation>
    <scope>NUCLEOTIDE SEQUENCE</scope>
    <source>
        <tissue evidence="1">Ovary</tissue>
    </source>
</reference>
<protein>
    <submittedName>
        <fullName evidence="1">Uncharacterized protein</fullName>
    </submittedName>
</protein>
<evidence type="ECO:0000313" key="1">
    <source>
        <dbReference type="EMBL" id="JAA80488.1"/>
    </source>
</evidence>
<accession>S4NXP5</accession>
<name>S4NXP5_9NEOP</name>
<proteinExistence type="predicted"/>
<sequence length="69" mass="8334">MIHKPNRVMYIKYSIILNTPLPLHNTRINFSITICTPKFNLRLVYLYLHDYKVQRYDSSVSVRNLDKTY</sequence>
<reference evidence="1" key="2">
    <citation type="submission" date="2013-05" db="EMBL/GenBank/DDBJ databases">
        <authorList>
            <person name="Carter J.-M."/>
            <person name="Baker S.C."/>
            <person name="Pink R."/>
            <person name="Carter D.R.F."/>
            <person name="Collins A."/>
            <person name="Tomlin J."/>
            <person name="Gibbs M."/>
            <person name="Breuker C.J."/>
        </authorList>
    </citation>
    <scope>NUCLEOTIDE SEQUENCE</scope>
    <source>
        <tissue evidence="1">Ovary</tissue>
    </source>
</reference>